<dbReference type="SUPFAM" id="SSF48726">
    <property type="entry name" value="Immunoglobulin"/>
    <property type="match status" value="2"/>
</dbReference>
<name>A0A0K2SYA5_LEPSM</name>
<dbReference type="GO" id="GO:0050808">
    <property type="term" value="P:synapse organization"/>
    <property type="evidence" value="ECO:0007669"/>
    <property type="project" value="TreeGrafter"/>
</dbReference>
<dbReference type="InterPro" id="IPR007110">
    <property type="entry name" value="Ig-like_dom"/>
</dbReference>
<feature type="domain" description="Ig-like" evidence="2">
    <location>
        <begin position="48"/>
        <end position="156"/>
    </location>
</feature>
<keyword evidence="1" id="KW-0812">Transmembrane</keyword>
<dbReference type="InterPro" id="IPR036179">
    <property type="entry name" value="Ig-like_dom_sf"/>
</dbReference>
<reference evidence="3" key="1">
    <citation type="submission" date="2014-05" db="EMBL/GenBank/DDBJ databases">
        <authorList>
            <person name="Chronopoulou M."/>
        </authorList>
    </citation>
    <scope>NUCLEOTIDE SEQUENCE</scope>
    <source>
        <tissue evidence="3">Whole organism</tissue>
    </source>
</reference>
<sequence length="303" mass="34125">SRSQNMCRCILSSQSSCLSLTTYLQILVAIFSVVAYAGDPPKGGKQEPYFADDVIHGTEGSIYNISAQLSSTVYFHCRVNNLGRKTVSWLRRTSNDIPHLLTFGLATYSHDSRFQIFHEVPNDWKLQLQFTQIRDEGIYECLVSTNPPLVKKIRLNVIVPEIEIRDERNKEVVEKFYRGGSTIELKCIVEQIVGKPPEYVIWHHGDRLLNYDTERGGISVKTDLHKNGATSRLKIAKASNKDSGNYTCGMSSAFASVIVHILNGENPAAMQTGTSHRQFPAPILWIQIFLSAFQHLQVLAHFL</sequence>
<dbReference type="OrthoDB" id="6354602at2759"/>
<dbReference type="InterPro" id="IPR037448">
    <property type="entry name" value="Zig-8"/>
</dbReference>
<organism evidence="3">
    <name type="scientific">Lepeophtheirus salmonis</name>
    <name type="common">Salmon louse</name>
    <name type="synonym">Caligus salmonis</name>
    <dbReference type="NCBI Taxonomy" id="72036"/>
    <lineage>
        <taxon>Eukaryota</taxon>
        <taxon>Metazoa</taxon>
        <taxon>Ecdysozoa</taxon>
        <taxon>Arthropoda</taxon>
        <taxon>Crustacea</taxon>
        <taxon>Multicrustacea</taxon>
        <taxon>Hexanauplia</taxon>
        <taxon>Copepoda</taxon>
        <taxon>Siphonostomatoida</taxon>
        <taxon>Caligidae</taxon>
        <taxon>Lepeophtheirus</taxon>
    </lineage>
</organism>
<protein>
    <recommendedName>
        <fullName evidence="2">Ig-like domain-containing protein</fullName>
    </recommendedName>
</protein>
<proteinExistence type="predicted"/>
<keyword evidence="1" id="KW-0472">Membrane</keyword>
<dbReference type="PANTHER" id="PTHR23279:SF3">
    <property type="entry name" value="DEFECTIVE PROBOSCIS EXTENSION RESPONSE 18"/>
    <property type="match status" value="1"/>
</dbReference>
<dbReference type="GO" id="GO:0032589">
    <property type="term" value="C:neuron projection membrane"/>
    <property type="evidence" value="ECO:0007669"/>
    <property type="project" value="TreeGrafter"/>
</dbReference>
<dbReference type="EMBL" id="HACA01001403">
    <property type="protein sequence ID" value="CDW18764.1"/>
    <property type="molecule type" value="Transcribed_RNA"/>
</dbReference>
<feature type="transmembrane region" description="Helical" evidence="1">
    <location>
        <begin position="20"/>
        <end position="38"/>
    </location>
</feature>
<dbReference type="InterPro" id="IPR013783">
    <property type="entry name" value="Ig-like_fold"/>
</dbReference>
<dbReference type="SMART" id="SM00409">
    <property type="entry name" value="IG"/>
    <property type="match status" value="2"/>
</dbReference>
<keyword evidence="1" id="KW-1133">Transmembrane helix</keyword>
<dbReference type="PROSITE" id="PS50835">
    <property type="entry name" value="IG_LIKE"/>
    <property type="match status" value="2"/>
</dbReference>
<dbReference type="AlphaFoldDB" id="A0A0K2SYA5"/>
<dbReference type="InterPro" id="IPR003599">
    <property type="entry name" value="Ig_sub"/>
</dbReference>
<accession>A0A0K2SYA5</accession>
<feature type="non-terminal residue" evidence="3">
    <location>
        <position position="1"/>
    </location>
</feature>
<dbReference type="PANTHER" id="PTHR23279">
    <property type="entry name" value="DEFECTIVE PROBOSCIS EXTENSION RESPONSE DPR -RELATED"/>
    <property type="match status" value="1"/>
</dbReference>
<evidence type="ECO:0000313" key="3">
    <source>
        <dbReference type="EMBL" id="CDW18764.1"/>
    </source>
</evidence>
<dbReference type="SMART" id="SM00408">
    <property type="entry name" value="IGc2"/>
    <property type="match status" value="2"/>
</dbReference>
<feature type="domain" description="Ig-like" evidence="2">
    <location>
        <begin position="160"/>
        <end position="258"/>
    </location>
</feature>
<evidence type="ECO:0000256" key="1">
    <source>
        <dbReference type="SAM" id="Phobius"/>
    </source>
</evidence>
<evidence type="ECO:0000259" key="2">
    <source>
        <dbReference type="PROSITE" id="PS50835"/>
    </source>
</evidence>
<dbReference type="Pfam" id="PF13927">
    <property type="entry name" value="Ig_3"/>
    <property type="match status" value="1"/>
</dbReference>
<dbReference type="InterPro" id="IPR003598">
    <property type="entry name" value="Ig_sub2"/>
</dbReference>
<dbReference type="Gene3D" id="2.60.40.10">
    <property type="entry name" value="Immunoglobulins"/>
    <property type="match status" value="2"/>
</dbReference>